<organism evidence="3 4">
    <name type="scientific">Forsythia ovata</name>
    <dbReference type="NCBI Taxonomy" id="205694"/>
    <lineage>
        <taxon>Eukaryota</taxon>
        <taxon>Viridiplantae</taxon>
        <taxon>Streptophyta</taxon>
        <taxon>Embryophyta</taxon>
        <taxon>Tracheophyta</taxon>
        <taxon>Spermatophyta</taxon>
        <taxon>Magnoliopsida</taxon>
        <taxon>eudicotyledons</taxon>
        <taxon>Gunneridae</taxon>
        <taxon>Pentapetalae</taxon>
        <taxon>asterids</taxon>
        <taxon>lamiids</taxon>
        <taxon>Lamiales</taxon>
        <taxon>Oleaceae</taxon>
        <taxon>Forsythieae</taxon>
        <taxon>Forsythia</taxon>
    </lineage>
</organism>
<feature type="compositionally biased region" description="Basic and acidic residues" evidence="1">
    <location>
        <begin position="22"/>
        <end position="32"/>
    </location>
</feature>
<evidence type="ECO:0000313" key="2">
    <source>
        <dbReference type="EMBL" id="KAL2502791.1"/>
    </source>
</evidence>
<keyword evidence="4" id="KW-1185">Reference proteome</keyword>
<protein>
    <submittedName>
        <fullName evidence="3">Uncharacterized protein</fullName>
    </submittedName>
</protein>
<gene>
    <name evidence="3" type="ORF">Fot_28391</name>
    <name evidence="2" type="ORF">Fot_36639</name>
</gene>
<proteinExistence type="predicted"/>
<sequence>MEEDDSVRTVECLRGTLLAERMASRNAKEKADQLGTKSEVSSLSSTSAASSSSKENKNKSQIRNSTNFDTKESMENIKSPISSIFLKNNGSQTSVSSQSHENQKSPVVTNNFEQNAAKNTTSDLSSKLESNQDYNGSKTDEEM</sequence>
<dbReference type="EMBL" id="JBFOLJ010000008">
    <property type="protein sequence ID" value="KAL2514420.1"/>
    <property type="molecule type" value="Genomic_DNA"/>
</dbReference>
<reference evidence="3" key="2">
    <citation type="submission" date="2024-07" db="EMBL/GenBank/DDBJ databases">
        <title>Two chromosome-level genome assemblies of Korean endemic species Abeliophyllum distichum and Forsythia ovata (Oleaceae).</title>
        <authorList>
            <person name="Mun J.H."/>
        </authorList>
    </citation>
    <scope>NUCLEOTIDE SEQUENCE</scope>
    <source>
        <strain evidence="3">KNKB202402200001</strain>
        <tissue evidence="3">Leaf</tissue>
    </source>
</reference>
<evidence type="ECO:0000256" key="1">
    <source>
        <dbReference type="SAM" id="MobiDB-lite"/>
    </source>
</evidence>
<name>A0ABD1TNW4_9LAMI</name>
<dbReference type="Proteomes" id="UP001604277">
    <property type="component" value="Unassembled WGS sequence"/>
</dbReference>
<dbReference type="EMBL" id="JBFOLJ010000010">
    <property type="protein sequence ID" value="KAL2502791.1"/>
    <property type="molecule type" value="Genomic_DNA"/>
</dbReference>
<evidence type="ECO:0000313" key="3">
    <source>
        <dbReference type="EMBL" id="KAL2514420.1"/>
    </source>
</evidence>
<reference evidence="4" key="1">
    <citation type="submission" date="2024-07" db="EMBL/GenBank/DDBJ databases">
        <title>Two chromosome-level genome assemblies of Korean endemic species Abeliophyllum distichum and Forsythia ovata (Oleaceae).</title>
        <authorList>
            <person name="Jang H."/>
        </authorList>
    </citation>
    <scope>NUCLEOTIDE SEQUENCE [LARGE SCALE GENOMIC DNA]</scope>
</reference>
<feature type="compositionally biased region" description="Low complexity" evidence="1">
    <location>
        <begin position="36"/>
        <end position="53"/>
    </location>
</feature>
<accession>A0ABD1TNW4</accession>
<feature type="region of interest" description="Disordered" evidence="1">
    <location>
        <begin position="1"/>
        <end position="143"/>
    </location>
</feature>
<evidence type="ECO:0000313" key="4">
    <source>
        <dbReference type="Proteomes" id="UP001604277"/>
    </source>
</evidence>
<dbReference type="AlphaFoldDB" id="A0ABD1TNW4"/>
<comment type="caution">
    <text evidence="3">The sequence shown here is derived from an EMBL/GenBank/DDBJ whole genome shotgun (WGS) entry which is preliminary data.</text>
</comment>
<feature type="compositionally biased region" description="Polar residues" evidence="1">
    <location>
        <begin position="79"/>
        <end position="137"/>
    </location>
</feature>